<evidence type="ECO:0000256" key="4">
    <source>
        <dbReference type="ARBA" id="ARBA00022755"/>
    </source>
</evidence>
<dbReference type="InterPro" id="IPR036676">
    <property type="entry name" value="PurM-like_C_sf"/>
</dbReference>
<dbReference type="SMART" id="SM01211">
    <property type="entry name" value="GATase_5"/>
    <property type="match status" value="1"/>
</dbReference>
<dbReference type="GO" id="GO:0005737">
    <property type="term" value="C:cytoplasm"/>
    <property type="evidence" value="ECO:0007669"/>
    <property type="project" value="TreeGrafter"/>
</dbReference>
<reference evidence="10" key="1">
    <citation type="submission" date="2016-07" db="EMBL/GenBank/DDBJ databases">
        <authorList>
            <person name="Florea S."/>
            <person name="Webb J.S."/>
            <person name="Jaromczyk J."/>
            <person name="Schardl C.L."/>
        </authorList>
    </citation>
    <scope>NUCLEOTIDE SEQUENCE [LARGE SCALE GENOMIC DNA]</scope>
    <source>
        <strain evidence="10">Z6</strain>
    </source>
</reference>
<evidence type="ECO:0000256" key="5">
    <source>
        <dbReference type="ARBA" id="ARBA00022840"/>
    </source>
</evidence>
<dbReference type="InterPro" id="IPR029062">
    <property type="entry name" value="Class_I_gatase-like"/>
</dbReference>
<reference evidence="9 10" key="2">
    <citation type="submission" date="2016-08" db="EMBL/GenBank/DDBJ databases">
        <title>Orenia metallireducens sp. nov. strain Z6, a Novel Metal-reducing Firmicute from the Deep Subsurface.</title>
        <authorList>
            <person name="Maxim B.I."/>
            <person name="Kenneth K."/>
            <person name="Flynn T.M."/>
            <person name="Oloughlin E.J."/>
            <person name="Locke R.A."/>
            <person name="Weber J.R."/>
            <person name="Egan S.M."/>
            <person name="Mackie R.I."/>
            <person name="Cann I.K."/>
        </authorList>
    </citation>
    <scope>NUCLEOTIDE SEQUENCE [LARGE SCALE GENOMIC DNA]</scope>
    <source>
        <strain evidence="9 10">Z6</strain>
    </source>
</reference>
<dbReference type="Gene3D" id="3.40.50.880">
    <property type="match status" value="1"/>
</dbReference>
<dbReference type="Gene3D" id="3.90.650.10">
    <property type="entry name" value="PurM-like C-terminal domain"/>
    <property type="match status" value="2"/>
</dbReference>
<dbReference type="OrthoDB" id="9804441at2"/>
<evidence type="ECO:0000313" key="10">
    <source>
        <dbReference type="Proteomes" id="UP000093514"/>
    </source>
</evidence>
<evidence type="ECO:0000256" key="3">
    <source>
        <dbReference type="ARBA" id="ARBA00022741"/>
    </source>
</evidence>
<dbReference type="InterPro" id="IPR010141">
    <property type="entry name" value="FGAM_synthase"/>
</dbReference>
<dbReference type="Pfam" id="PF18072">
    <property type="entry name" value="FGAR-AT_linker"/>
    <property type="match status" value="1"/>
</dbReference>
<dbReference type="RefSeq" id="WP_068714654.1">
    <property type="nucleotide sequence ID" value="NZ_LWDV01000005.1"/>
</dbReference>
<dbReference type="CDD" id="cd02204">
    <property type="entry name" value="PurL_repeat2"/>
    <property type="match status" value="1"/>
</dbReference>
<evidence type="ECO:0000256" key="2">
    <source>
        <dbReference type="ARBA" id="ARBA00022723"/>
    </source>
</evidence>
<dbReference type="GO" id="GO:0046872">
    <property type="term" value="F:metal ion binding"/>
    <property type="evidence" value="ECO:0007669"/>
    <property type="project" value="UniProtKB-KW"/>
</dbReference>
<dbReference type="CDD" id="cd01740">
    <property type="entry name" value="GATase1_FGAR_AT"/>
    <property type="match status" value="1"/>
</dbReference>
<dbReference type="NCBIfam" id="TIGR01857">
    <property type="entry name" value="FGAM-synthase"/>
    <property type="match status" value="1"/>
</dbReference>
<evidence type="ECO:0000313" key="9">
    <source>
        <dbReference type="EMBL" id="OCL28514.1"/>
    </source>
</evidence>
<evidence type="ECO:0000259" key="8">
    <source>
        <dbReference type="Pfam" id="PF18072"/>
    </source>
</evidence>
<dbReference type="AlphaFoldDB" id="A0A1C0AD05"/>
<accession>A0A1C0AD05</accession>
<name>A0A1C0AD05_9FIRM</name>
<dbReference type="EMBL" id="LWDV01000005">
    <property type="protein sequence ID" value="OCL28514.1"/>
    <property type="molecule type" value="Genomic_DNA"/>
</dbReference>
<dbReference type="GO" id="GO:0006164">
    <property type="term" value="P:purine nucleotide biosynthetic process"/>
    <property type="evidence" value="ECO:0007669"/>
    <property type="project" value="UniProtKB-KW"/>
</dbReference>
<dbReference type="FunFam" id="3.30.1330.10:FF:000013">
    <property type="entry name" value="Phosphoribosylformylglycinamidine synthase"/>
    <property type="match status" value="1"/>
</dbReference>
<gene>
    <name evidence="9" type="ORF">U472_01095</name>
</gene>
<keyword evidence="4" id="KW-0658">Purine biosynthesis</keyword>
<evidence type="ECO:0000259" key="7">
    <source>
        <dbReference type="Pfam" id="PF02769"/>
    </source>
</evidence>
<dbReference type="PANTHER" id="PTHR10099">
    <property type="entry name" value="PHOSPHORIBOSYLFORMYLGLYCINAMIDINE SYNTHASE"/>
    <property type="match status" value="1"/>
</dbReference>
<comment type="caution">
    <text evidence="9">The sequence shown here is derived from an EMBL/GenBank/DDBJ whole genome shotgun (WGS) entry which is preliminary data.</text>
</comment>
<sequence length="1258" mass="138967">MSEIRRVYVEKKEGYNVQAKQLLADLKESLQLENLENVRIVNRYDISNISEEAYQQACYTILSEPTVDNLSEEELELSQSETAFGVEYLPGQYDQRADSAEQCMQILNNDEKPIVRAARVIVLKGDLTVEEIEKIKEYYINPVDSREADLAKPETLEMKYEVPTEIEIIDGFIEADGAGIENLLAELGLAMSKEDLLHTQKYFRDTEQRNPTITEIRLLDTYWSDHCRHTTFLTKIEDVEIEEDKYTKPIAEAYAEYLAGREVVYEGKEKDICLMDIALMGMKELRKDGKLEDLEVSNEVNAASIVVPVDADGEEEEWLVMFKNETHNHPTEIEPFGGAATCLGGAIRDPLSGRSYVYQAMRITGSGDPRTPIEETIPGKLPQKKIAQEASHGYSSYGNQIGLATGMVQEIYDEKYLAKHMEIGAVVAAAPKENVVRGTAEPGDIIILLGGQTGRDGCGGATGSSKAHTEESIEECGAEVQKGNPPTERKIQRLFRNPKVSKMIKVCNDFGAGGVSVAIGELADALEINLDAVPKKYAGLDGTELAISESQERMAVVIDKENVEKFIELSETENLEATVVAEVKGHRRLIMRWQGNDIVNISRDFLDTNGATQKTKVVVKKPQEESYFKTAIKTRLSAGKDLKEKWLENISDINVCSQKGLVEKFDSSIGAGTVLMPFGGKYQLTPTQSMVAKIPMLEGDTTTGTIMSHGYNSKLSTWSPFHGALYAVIESVAKVVATGGSYEKIRFTFQEYFERLNNDYSKWGKPFSALLGAYYAQKRFGLPAIGGKDSMSGTFNEINVPPTLVSFAVDTVDVNDVISPEFKDTDSQLVYLPVEKDTAEMPDFDKLMIAYNKVTELIKAGKVLAAQAITLGGIAEAVTKMSFGNKIGITFQSKIEDDKLFTPDYGALVLEVKAAEDLAELFGEVEYEVLGTTNNEEIIKVNGVELAIDETINAWEKPLEKIYKTKTEEDTKDYEFKPYKVEEIYTPKIKVAKPKVLIPVFPGTNCEYDTAKQFEQAGAEVETLVFKNLKPQQIEESIKAMAESINSSQIVMLAGGFSAGDEPEGSGKFIATVFRNPQIKEAVMNLLNNRDGLMLGICNGFQALIKLGLVPYGEIRELTEDAPTLTYNTIGRHVSCIANTRIVSNKSPWLANVELGDVHAIPVSHGEGRFVASEEVAKELFAKGQVATQYVDLAGNPSSDIAFNPNGSVYAIEGITSPDGRVLGKMGHSERIGTNVSKNIIGKKDQMLFKAGVEYFKK</sequence>
<evidence type="ECO:0000256" key="6">
    <source>
        <dbReference type="ARBA" id="ARBA00022842"/>
    </source>
</evidence>
<feature type="domain" description="Phosphoribosylformylglycinamidine synthase linker" evidence="8">
    <location>
        <begin position="181"/>
        <end position="229"/>
    </location>
</feature>
<keyword evidence="10" id="KW-1185">Reference proteome</keyword>
<dbReference type="Pfam" id="PF13507">
    <property type="entry name" value="GATase_5"/>
    <property type="match status" value="1"/>
</dbReference>
<dbReference type="Pfam" id="PF02769">
    <property type="entry name" value="AIRS_C"/>
    <property type="match status" value="1"/>
</dbReference>
<protein>
    <submittedName>
        <fullName evidence="9">Phosphoribosylformylglycinamidine synthase</fullName>
    </submittedName>
</protein>
<dbReference type="PANTHER" id="PTHR10099:SF1">
    <property type="entry name" value="PHOSPHORIBOSYLFORMYLGLYCINAMIDINE SYNTHASE"/>
    <property type="match status" value="1"/>
</dbReference>
<dbReference type="SUPFAM" id="SSF52317">
    <property type="entry name" value="Class I glutamine amidotransferase-like"/>
    <property type="match status" value="1"/>
</dbReference>
<keyword evidence="2" id="KW-0479">Metal-binding</keyword>
<dbReference type="Gene3D" id="3.30.1330.10">
    <property type="entry name" value="PurM-like, N-terminal domain"/>
    <property type="match status" value="2"/>
</dbReference>
<organism evidence="9 10">
    <name type="scientific">Orenia metallireducens</name>
    <dbReference type="NCBI Taxonomy" id="1413210"/>
    <lineage>
        <taxon>Bacteria</taxon>
        <taxon>Bacillati</taxon>
        <taxon>Bacillota</taxon>
        <taxon>Clostridia</taxon>
        <taxon>Halanaerobiales</taxon>
        <taxon>Halobacteroidaceae</taxon>
        <taxon>Orenia</taxon>
    </lineage>
</organism>
<keyword evidence="3" id="KW-0547">Nucleotide-binding</keyword>
<dbReference type="SUPFAM" id="SSF56042">
    <property type="entry name" value="PurM C-terminal domain-like"/>
    <property type="match status" value="2"/>
</dbReference>
<dbReference type="GO" id="GO:0004642">
    <property type="term" value="F:phosphoribosylformylglycinamidine synthase activity"/>
    <property type="evidence" value="ECO:0007669"/>
    <property type="project" value="TreeGrafter"/>
</dbReference>
<dbReference type="InterPro" id="IPR010918">
    <property type="entry name" value="PurM-like_C_dom"/>
</dbReference>
<evidence type="ECO:0000256" key="1">
    <source>
        <dbReference type="ARBA" id="ARBA00022598"/>
    </source>
</evidence>
<keyword evidence="6" id="KW-0460">Magnesium</keyword>
<dbReference type="Proteomes" id="UP000093514">
    <property type="component" value="Unassembled WGS sequence"/>
</dbReference>
<keyword evidence="1" id="KW-0436">Ligase</keyword>
<dbReference type="GO" id="GO:0005524">
    <property type="term" value="F:ATP binding"/>
    <property type="evidence" value="ECO:0007669"/>
    <property type="project" value="UniProtKB-KW"/>
</dbReference>
<dbReference type="CDD" id="cd02203">
    <property type="entry name" value="PurL_repeat1"/>
    <property type="match status" value="1"/>
</dbReference>
<proteinExistence type="predicted"/>
<keyword evidence="5" id="KW-0067">ATP-binding</keyword>
<feature type="domain" description="PurM-like C-terminal" evidence="7">
    <location>
        <begin position="441"/>
        <end position="593"/>
    </location>
</feature>
<dbReference type="InterPro" id="IPR041609">
    <property type="entry name" value="PurL_linker"/>
</dbReference>
<dbReference type="SUPFAM" id="SSF55326">
    <property type="entry name" value="PurM N-terminal domain-like"/>
    <property type="match status" value="2"/>
</dbReference>
<dbReference type="InterPro" id="IPR036921">
    <property type="entry name" value="PurM-like_N_sf"/>
</dbReference>